<dbReference type="EMBL" id="SWAD01000211">
    <property type="protein sequence ID" value="TMQ74447.1"/>
    <property type="molecule type" value="Genomic_DNA"/>
</dbReference>
<evidence type="ECO:0000313" key="2">
    <source>
        <dbReference type="Proteomes" id="UP000306324"/>
    </source>
</evidence>
<keyword evidence="2" id="KW-1185">Reference proteome</keyword>
<accession>A0A5S4EGP4</accession>
<dbReference type="AlphaFoldDB" id="A0A5S4EGP4"/>
<reference evidence="1 2" key="1">
    <citation type="submission" date="2019-04" db="EMBL/GenBank/DDBJ databases">
        <title>A novel phosphate-accumulating bacterium identified in bioreactor for phosphate removal from wastewater.</title>
        <authorList>
            <person name="Kotlyarov R.Y."/>
            <person name="Beletsky A.V."/>
            <person name="Kallistova A.Y."/>
            <person name="Dorofeev A.G."/>
            <person name="Nikolaev Y.Y."/>
            <person name="Pimenov N.V."/>
            <person name="Ravin N.V."/>
            <person name="Mardanov A.V."/>
        </authorList>
    </citation>
    <scope>NUCLEOTIDE SEQUENCE [LARGE SCALE GENOMIC DNA]</scope>
    <source>
        <strain evidence="1 2">Bin19</strain>
    </source>
</reference>
<proteinExistence type="predicted"/>
<dbReference type="Proteomes" id="UP000306324">
    <property type="component" value="Unassembled WGS sequence"/>
</dbReference>
<sequence>MIRRDQQIHEPIRHLGSDTHSQYIEGMIFQNLGFAHHLSVNLLFEIPSEDGKINVFRQGIGVLIH</sequence>
<name>A0A5S4EGP4_9PROT</name>
<comment type="caution">
    <text evidence="1">The sequence shown here is derived from an EMBL/GenBank/DDBJ whole genome shotgun (WGS) entry which is preliminary data.</text>
</comment>
<protein>
    <submittedName>
        <fullName evidence="1">Uncharacterized protein</fullName>
    </submittedName>
</protein>
<gene>
    <name evidence="1" type="ORF">ACCUM_0912</name>
</gene>
<evidence type="ECO:0000313" key="1">
    <source>
        <dbReference type="EMBL" id="TMQ74447.1"/>
    </source>
</evidence>
<organism evidence="1 2">
    <name type="scientific">Candidatus Accumulibacter phosphatis</name>
    <dbReference type="NCBI Taxonomy" id="327160"/>
    <lineage>
        <taxon>Bacteria</taxon>
        <taxon>Pseudomonadati</taxon>
        <taxon>Pseudomonadota</taxon>
        <taxon>Betaproteobacteria</taxon>
        <taxon>Candidatus Accumulibacter</taxon>
    </lineage>
</organism>